<comment type="caution">
    <text evidence="2">The sequence shown here is derived from an EMBL/GenBank/DDBJ whole genome shotgun (WGS) entry which is preliminary data.</text>
</comment>
<keyword evidence="1" id="KW-0812">Transmembrane</keyword>
<protein>
    <submittedName>
        <fullName evidence="2">Uncharacterized protein</fullName>
    </submittedName>
</protein>
<keyword evidence="1" id="KW-0472">Membrane</keyword>
<dbReference type="OrthoDB" id="6452710at2759"/>
<reference evidence="2 3" key="1">
    <citation type="journal article" date="2019" name="Sci. Rep.">
        <title>Orb-weaving spider Araneus ventricosus genome elucidates the spidroin gene catalogue.</title>
        <authorList>
            <person name="Kono N."/>
            <person name="Nakamura H."/>
            <person name="Ohtoshi R."/>
            <person name="Moran D.A.P."/>
            <person name="Shinohara A."/>
            <person name="Yoshida Y."/>
            <person name="Fujiwara M."/>
            <person name="Mori M."/>
            <person name="Tomita M."/>
            <person name="Arakawa K."/>
        </authorList>
    </citation>
    <scope>NUCLEOTIDE SEQUENCE [LARGE SCALE GENOMIC DNA]</scope>
</reference>
<proteinExistence type="predicted"/>
<keyword evidence="3" id="KW-1185">Reference proteome</keyword>
<feature type="transmembrane region" description="Helical" evidence="1">
    <location>
        <begin position="280"/>
        <end position="301"/>
    </location>
</feature>
<accession>A0A4Y2I818</accession>
<evidence type="ECO:0000256" key="1">
    <source>
        <dbReference type="SAM" id="Phobius"/>
    </source>
</evidence>
<organism evidence="2 3">
    <name type="scientific">Araneus ventricosus</name>
    <name type="common">Orbweaver spider</name>
    <name type="synonym">Epeira ventricosa</name>
    <dbReference type="NCBI Taxonomy" id="182803"/>
    <lineage>
        <taxon>Eukaryota</taxon>
        <taxon>Metazoa</taxon>
        <taxon>Ecdysozoa</taxon>
        <taxon>Arthropoda</taxon>
        <taxon>Chelicerata</taxon>
        <taxon>Arachnida</taxon>
        <taxon>Araneae</taxon>
        <taxon>Araneomorphae</taxon>
        <taxon>Entelegynae</taxon>
        <taxon>Araneoidea</taxon>
        <taxon>Araneidae</taxon>
        <taxon>Araneus</taxon>
    </lineage>
</organism>
<evidence type="ECO:0000313" key="3">
    <source>
        <dbReference type="Proteomes" id="UP000499080"/>
    </source>
</evidence>
<sequence length="313" mass="36069">MSRGSVNTPLMYTTRDGQGNFTYPLNGDNDEYYLRVNDEDVVLNSKYAKDSSKNEIYPKDALKNDKPIESTYALMANGTPIFPKTKDGNEFYVKDSDGASVIELINGNLLPRYAKTKDNEEIYPIKLNFFEIPREIILNNAYAKLSNNQVFYPLDEFGNEYILEVLQTSSLDENKVFPNSYPITNDNFVIVPNIQCKPYFLKTMIPKVEDKNILGKLYREENDYKDFLTNVKATRKSRSLGKEYMLLPKGIWQPSVWVPDSLRGNQSSRKKPNSIQFSDWSIIFLVIILLAEAMLLIFGLYKNKFFGINRSIQ</sequence>
<gene>
    <name evidence="2" type="ORF">AVEN_275377_1</name>
</gene>
<dbReference type="AlphaFoldDB" id="A0A4Y2I818"/>
<dbReference type="Proteomes" id="UP000499080">
    <property type="component" value="Unassembled WGS sequence"/>
</dbReference>
<name>A0A4Y2I818_ARAVE</name>
<keyword evidence="1" id="KW-1133">Transmembrane helix</keyword>
<dbReference type="EMBL" id="BGPR01184749">
    <property type="protein sequence ID" value="GBM73630.1"/>
    <property type="molecule type" value="Genomic_DNA"/>
</dbReference>
<evidence type="ECO:0000313" key="2">
    <source>
        <dbReference type="EMBL" id="GBM73630.1"/>
    </source>
</evidence>